<evidence type="ECO:0000259" key="6">
    <source>
        <dbReference type="PROSITE" id="PS50262"/>
    </source>
</evidence>
<reference evidence="7 8" key="1">
    <citation type="journal article" date="2021" name="Elife">
        <title>Chloroplast acquisition without the gene transfer in kleptoplastic sea slugs, Plakobranchus ocellatus.</title>
        <authorList>
            <person name="Maeda T."/>
            <person name="Takahashi S."/>
            <person name="Yoshida T."/>
            <person name="Shimamura S."/>
            <person name="Takaki Y."/>
            <person name="Nagai Y."/>
            <person name="Toyoda A."/>
            <person name="Suzuki Y."/>
            <person name="Arimoto A."/>
            <person name="Ishii H."/>
            <person name="Satoh N."/>
            <person name="Nishiyama T."/>
            <person name="Hasebe M."/>
            <person name="Maruyama T."/>
            <person name="Minagawa J."/>
            <person name="Obokata J."/>
            <person name="Shigenobu S."/>
        </authorList>
    </citation>
    <scope>NUCLEOTIDE SEQUENCE [LARGE SCALE GENOMIC DNA]</scope>
</reference>
<organism evidence="7 8">
    <name type="scientific">Elysia marginata</name>
    <dbReference type="NCBI Taxonomy" id="1093978"/>
    <lineage>
        <taxon>Eukaryota</taxon>
        <taxon>Metazoa</taxon>
        <taxon>Spiralia</taxon>
        <taxon>Lophotrochozoa</taxon>
        <taxon>Mollusca</taxon>
        <taxon>Gastropoda</taxon>
        <taxon>Heterobranchia</taxon>
        <taxon>Euthyneura</taxon>
        <taxon>Panpulmonata</taxon>
        <taxon>Sacoglossa</taxon>
        <taxon>Placobranchoidea</taxon>
        <taxon>Plakobranchidae</taxon>
        <taxon>Elysia</taxon>
    </lineage>
</organism>
<dbReference type="Gene3D" id="1.20.1070.10">
    <property type="entry name" value="Rhodopsin 7-helix transmembrane proteins"/>
    <property type="match status" value="1"/>
</dbReference>
<dbReference type="InterPro" id="IPR017452">
    <property type="entry name" value="GPCR_Rhodpsn_7TM"/>
</dbReference>
<evidence type="ECO:0000313" key="7">
    <source>
        <dbReference type="EMBL" id="GFS11940.1"/>
    </source>
</evidence>
<keyword evidence="4 5" id="KW-0472">Membrane</keyword>
<dbReference type="GO" id="GO:0016020">
    <property type="term" value="C:membrane"/>
    <property type="evidence" value="ECO:0007669"/>
    <property type="project" value="UniProtKB-SubCell"/>
</dbReference>
<dbReference type="InterPro" id="IPR019427">
    <property type="entry name" value="7TM_GPCR_serpentine_rcpt_Srw"/>
</dbReference>
<feature type="transmembrane region" description="Helical" evidence="5">
    <location>
        <begin position="126"/>
        <end position="151"/>
    </location>
</feature>
<dbReference type="GO" id="GO:0008528">
    <property type="term" value="F:G protein-coupled peptide receptor activity"/>
    <property type="evidence" value="ECO:0007669"/>
    <property type="project" value="InterPro"/>
</dbReference>
<gene>
    <name evidence="7" type="ORF">ElyMa_003099600</name>
</gene>
<dbReference type="EMBL" id="BMAT01006393">
    <property type="protein sequence ID" value="GFS11940.1"/>
    <property type="molecule type" value="Genomic_DNA"/>
</dbReference>
<keyword evidence="3 5" id="KW-1133">Transmembrane helix</keyword>
<comment type="caution">
    <text evidence="7">The sequence shown here is derived from an EMBL/GenBank/DDBJ whole genome shotgun (WGS) entry which is preliminary data.</text>
</comment>
<evidence type="ECO:0000256" key="5">
    <source>
        <dbReference type="SAM" id="Phobius"/>
    </source>
</evidence>
<evidence type="ECO:0000256" key="2">
    <source>
        <dbReference type="ARBA" id="ARBA00022692"/>
    </source>
</evidence>
<name>A0AAV4IP88_9GAST</name>
<evidence type="ECO:0000256" key="1">
    <source>
        <dbReference type="ARBA" id="ARBA00004370"/>
    </source>
</evidence>
<sequence>MLVCVLAIFETIFGGLMLFTTGPPYDTQDSKRLAYMNWCFSYPSMICFLLVSASTAFLVVRLKANLSWRSRLPNQLISSSAKEIKASRSVILICLMFIISFIPNIFLVTAAFVYPEFTLQGPYYKWLAHILAAFAMLFQMISSSVNVFVYYSMSTRFREAFREIFCRK</sequence>
<accession>A0AAV4IP88</accession>
<dbReference type="AlphaFoldDB" id="A0AAV4IP88"/>
<feature type="transmembrane region" description="Helical" evidence="5">
    <location>
        <begin position="42"/>
        <end position="62"/>
    </location>
</feature>
<evidence type="ECO:0000256" key="4">
    <source>
        <dbReference type="ARBA" id="ARBA00023136"/>
    </source>
</evidence>
<evidence type="ECO:0000256" key="3">
    <source>
        <dbReference type="ARBA" id="ARBA00022989"/>
    </source>
</evidence>
<dbReference type="SUPFAM" id="SSF81321">
    <property type="entry name" value="Family A G protein-coupled receptor-like"/>
    <property type="match status" value="1"/>
</dbReference>
<proteinExistence type="predicted"/>
<dbReference type="Proteomes" id="UP000762676">
    <property type="component" value="Unassembled WGS sequence"/>
</dbReference>
<dbReference type="PROSITE" id="PS50262">
    <property type="entry name" value="G_PROTEIN_RECEP_F1_2"/>
    <property type="match status" value="1"/>
</dbReference>
<evidence type="ECO:0000313" key="8">
    <source>
        <dbReference type="Proteomes" id="UP000762676"/>
    </source>
</evidence>
<feature type="transmembrane region" description="Helical" evidence="5">
    <location>
        <begin position="90"/>
        <end position="114"/>
    </location>
</feature>
<dbReference type="Pfam" id="PF10324">
    <property type="entry name" value="7TM_GPCR_Srw"/>
    <property type="match status" value="1"/>
</dbReference>
<keyword evidence="7" id="KW-0675">Receptor</keyword>
<feature type="domain" description="G-protein coupled receptors family 1 profile" evidence="6">
    <location>
        <begin position="1"/>
        <end position="150"/>
    </location>
</feature>
<keyword evidence="8" id="KW-1185">Reference proteome</keyword>
<protein>
    <submittedName>
        <fullName evidence="7">Class a rhodopsin g-protein coupled receptor gprllk</fullName>
    </submittedName>
</protein>
<comment type="subcellular location">
    <subcellularLocation>
        <location evidence="1">Membrane</location>
    </subcellularLocation>
</comment>
<keyword evidence="2 5" id="KW-0812">Transmembrane</keyword>